<dbReference type="Proteomes" id="UP000319516">
    <property type="component" value="Unassembled WGS sequence"/>
</dbReference>
<dbReference type="InterPro" id="IPR050188">
    <property type="entry name" value="RluA_PseudoU_synthase"/>
</dbReference>
<accession>A0A542YUF5</accession>
<reference evidence="5 6" key="1">
    <citation type="submission" date="2019-06" db="EMBL/GenBank/DDBJ databases">
        <title>Sequencing the genomes of 1000 actinobacteria strains.</title>
        <authorList>
            <person name="Klenk H.-P."/>
        </authorList>
    </citation>
    <scope>NUCLEOTIDE SEQUENCE [LARGE SCALE GENOMIC DNA]</scope>
    <source>
        <strain evidence="5 6">DSM 12335</strain>
    </source>
</reference>
<dbReference type="PANTHER" id="PTHR21600">
    <property type="entry name" value="MITOCHONDRIAL RNA PSEUDOURIDINE SYNTHASE"/>
    <property type="match status" value="1"/>
</dbReference>
<dbReference type="PANTHER" id="PTHR21600:SF84">
    <property type="entry name" value="PSEUDOURIDINE SYNTHASE RSUA_RLUA-LIKE DOMAIN-CONTAINING PROTEIN"/>
    <property type="match status" value="1"/>
</dbReference>
<name>A0A542YUF5_9MICO</name>
<dbReference type="InterPro" id="IPR006145">
    <property type="entry name" value="PsdUridine_synth_RsuA/RluA"/>
</dbReference>
<evidence type="ECO:0000256" key="3">
    <source>
        <dbReference type="ARBA" id="ARBA00033164"/>
    </source>
</evidence>
<sequence length="289" mass="30868">MAFLAERTGDPDGIARRVRAGEVFLADGTPVVADTAYRPGSSAYLYRDLPEEADVPGELTVLLHDEESGLLAVDKPPFLATMPRGSHVAQTAVVRLRRELGLPDIAPVHRLDRLTSGVLLLTTRREARGAYQQMVQAGGLAKTYLALAPLRADLDLPLTVANRLVKRRGSLQAVVEDGPVNAVTRIELSDTVEHEGLLVGSYRLTPTTGQTHQLRVHLAGLGIPILGDPLYPQVRDVSPGDFGTPLQLLAHAVRFTDPVSGEARVIVSRRELPIAGANDGAVSVADGGL</sequence>
<dbReference type="EMBL" id="VFOP01000001">
    <property type="protein sequence ID" value="TQL51718.1"/>
    <property type="molecule type" value="Genomic_DNA"/>
</dbReference>
<comment type="catalytic activity">
    <reaction evidence="1">
        <text>a uridine in RNA = a pseudouridine in RNA</text>
        <dbReference type="Rhea" id="RHEA:48348"/>
        <dbReference type="Rhea" id="RHEA-COMP:12068"/>
        <dbReference type="Rhea" id="RHEA-COMP:12069"/>
        <dbReference type="ChEBI" id="CHEBI:65314"/>
        <dbReference type="ChEBI" id="CHEBI:65315"/>
    </reaction>
</comment>
<dbReference type="InterPro" id="IPR020103">
    <property type="entry name" value="PsdUridine_synth_cat_dom_sf"/>
</dbReference>
<proteinExistence type="predicted"/>
<evidence type="ECO:0000259" key="4">
    <source>
        <dbReference type="Pfam" id="PF00849"/>
    </source>
</evidence>
<dbReference type="AlphaFoldDB" id="A0A542YUF5"/>
<dbReference type="GO" id="GO:0140098">
    <property type="term" value="F:catalytic activity, acting on RNA"/>
    <property type="evidence" value="ECO:0007669"/>
    <property type="project" value="UniProtKB-ARBA"/>
</dbReference>
<comment type="caution">
    <text evidence="5">The sequence shown here is derived from an EMBL/GenBank/DDBJ whole genome shotgun (WGS) entry which is preliminary data.</text>
</comment>
<organism evidence="5 6">
    <name type="scientific">Ornithinicoccus hortensis</name>
    <dbReference type="NCBI Taxonomy" id="82346"/>
    <lineage>
        <taxon>Bacteria</taxon>
        <taxon>Bacillati</taxon>
        <taxon>Actinomycetota</taxon>
        <taxon>Actinomycetes</taxon>
        <taxon>Micrococcales</taxon>
        <taxon>Intrasporangiaceae</taxon>
        <taxon>Ornithinicoccus</taxon>
    </lineage>
</organism>
<evidence type="ECO:0000313" key="5">
    <source>
        <dbReference type="EMBL" id="TQL51718.1"/>
    </source>
</evidence>
<evidence type="ECO:0000256" key="1">
    <source>
        <dbReference type="ARBA" id="ARBA00000073"/>
    </source>
</evidence>
<evidence type="ECO:0000313" key="6">
    <source>
        <dbReference type="Proteomes" id="UP000319516"/>
    </source>
</evidence>
<keyword evidence="6" id="KW-1185">Reference proteome</keyword>
<dbReference type="Pfam" id="PF00849">
    <property type="entry name" value="PseudoU_synth_2"/>
    <property type="match status" value="1"/>
</dbReference>
<dbReference type="GO" id="GO:0003723">
    <property type="term" value="F:RNA binding"/>
    <property type="evidence" value="ECO:0007669"/>
    <property type="project" value="InterPro"/>
</dbReference>
<gene>
    <name evidence="5" type="ORF">FB467_2872</name>
</gene>
<feature type="domain" description="Pseudouridine synthase RsuA/RluA-like" evidence="4">
    <location>
        <begin position="70"/>
        <end position="219"/>
    </location>
</feature>
<dbReference type="Gene3D" id="3.30.2350.10">
    <property type="entry name" value="Pseudouridine synthase"/>
    <property type="match status" value="1"/>
</dbReference>
<dbReference type="GO" id="GO:0009982">
    <property type="term" value="F:pseudouridine synthase activity"/>
    <property type="evidence" value="ECO:0007669"/>
    <property type="project" value="InterPro"/>
</dbReference>
<dbReference type="SUPFAM" id="SSF55120">
    <property type="entry name" value="Pseudouridine synthase"/>
    <property type="match status" value="1"/>
</dbReference>
<dbReference type="PROSITE" id="PS01129">
    <property type="entry name" value="PSI_RLU"/>
    <property type="match status" value="1"/>
</dbReference>
<evidence type="ECO:0000256" key="2">
    <source>
        <dbReference type="ARBA" id="ARBA00031870"/>
    </source>
</evidence>
<dbReference type="GO" id="GO:0000455">
    <property type="term" value="P:enzyme-directed rRNA pseudouridine synthesis"/>
    <property type="evidence" value="ECO:0007669"/>
    <property type="project" value="TreeGrafter"/>
</dbReference>
<protein>
    <recommendedName>
        <fullName evidence="2">RNA pseudouridylate synthase</fullName>
    </recommendedName>
    <alternativeName>
        <fullName evidence="3">RNA-uridine isomerase</fullName>
    </alternativeName>
</protein>
<dbReference type="InterPro" id="IPR006224">
    <property type="entry name" value="PsdUridine_synth_RluA-like_CS"/>
</dbReference>